<dbReference type="PANTHER" id="PTHR10859">
    <property type="entry name" value="GLYCOSYL TRANSFERASE"/>
    <property type="match status" value="1"/>
</dbReference>
<keyword evidence="5" id="KW-0328">Glycosyltransferase</keyword>
<dbReference type="EC" id="2.4.1.117" evidence="4"/>
<evidence type="ECO:0000256" key="7">
    <source>
        <dbReference type="ARBA" id="ARBA00022692"/>
    </source>
</evidence>
<evidence type="ECO:0000313" key="17">
    <source>
        <dbReference type="Proteomes" id="UP000070412"/>
    </source>
</evidence>
<sequence>MLLYDSIPSILWWWWWLLMIVAFTVIIASMILVIRFTKNPYPTIWIDDAERNCLDPNSNKFFPLPQIGTIFLSHKNSINYEDIQSSSLYLSVIVPAYNEENRLPSMLDEAIEFLERQSFQYEIIVVDDGSKDQTSKIALEYVRRYGIEKIRVITLIKNRGKGGAVRIGVLASRGEYCLFADADGATKFACFSKLDDFIQNHLKRYTNSRDIKSGDSFDPKMFPIAIGSRAHLEKESIAQRSFFRTILMYGFHFAVWLLTVKTVKDTQCGFKMFPRTIAQILFTHTHIERWAFDVELLMMCEKLNLTIGEIPVEWKEIDGSKIIPVFSWIQMGIDLFMISLNYTIGAYRYPKPPFKAIHSFCYTSKKSKNE</sequence>
<dbReference type="AlphaFoldDB" id="A0A834VJG0"/>
<evidence type="ECO:0000256" key="2">
    <source>
        <dbReference type="ARBA" id="ARBA00004922"/>
    </source>
</evidence>
<evidence type="ECO:0000313" key="16">
    <source>
        <dbReference type="EnsemblMetazoa" id="KAF7496588.1"/>
    </source>
</evidence>
<gene>
    <name evidence="15" type="ORF">SSS_5826</name>
</gene>
<organism evidence="15">
    <name type="scientific">Sarcoptes scabiei</name>
    <name type="common">Itch mite</name>
    <name type="synonym">Acarus scabiei</name>
    <dbReference type="NCBI Taxonomy" id="52283"/>
    <lineage>
        <taxon>Eukaryota</taxon>
        <taxon>Metazoa</taxon>
        <taxon>Ecdysozoa</taxon>
        <taxon>Arthropoda</taxon>
        <taxon>Chelicerata</taxon>
        <taxon>Arachnida</taxon>
        <taxon>Acari</taxon>
        <taxon>Acariformes</taxon>
        <taxon>Sarcoptiformes</taxon>
        <taxon>Astigmata</taxon>
        <taxon>Psoroptidia</taxon>
        <taxon>Sarcoptoidea</taxon>
        <taxon>Sarcoptidae</taxon>
        <taxon>Sarcoptinae</taxon>
        <taxon>Sarcoptes</taxon>
    </lineage>
</organism>
<dbReference type="GO" id="GO:0004581">
    <property type="term" value="F:dolichyl-phosphate beta-glucosyltransferase activity"/>
    <property type="evidence" value="ECO:0007669"/>
    <property type="project" value="UniProtKB-EC"/>
</dbReference>
<proteinExistence type="inferred from homology"/>
<comment type="pathway">
    <text evidence="2">Protein modification; protein glycosylation.</text>
</comment>
<evidence type="ECO:0000256" key="10">
    <source>
        <dbReference type="ARBA" id="ARBA00022989"/>
    </source>
</evidence>
<dbReference type="PANTHER" id="PTHR10859:SF91">
    <property type="entry name" value="DOLICHYL-PHOSPHATE BETA-GLUCOSYLTRANSFERASE"/>
    <property type="match status" value="1"/>
</dbReference>
<comment type="catalytic activity">
    <reaction evidence="12">
        <text>a di-trans,poly-cis-dolichyl phosphate + UDP-alpha-D-glucose = a di-trans,poly-cis-dolichyl beta-D-glucosyl phosphate + UDP</text>
        <dbReference type="Rhea" id="RHEA:15401"/>
        <dbReference type="Rhea" id="RHEA-COMP:19498"/>
        <dbReference type="Rhea" id="RHEA-COMP:19502"/>
        <dbReference type="ChEBI" id="CHEBI:57525"/>
        <dbReference type="ChEBI" id="CHEBI:57683"/>
        <dbReference type="ChEBI" id="CHEBI:58223"/>
        <dbReference type="ChEBI" id="CHEBI:58885"/>
        <dbReference type="EC" id="2.4.1.117"/>
    </reaction>
    <physiologicalReaction direction="left-to-right" evidence="12">
        <dbReference type="Rhea" id="RHEA:15402"/>
    </physiologicalReaction>
</comment>
<keyword evidence="17" id="KW-1185">Reference proteome</keyword>
<comment type="subcellular location">
    <subcellularLocation>
        <location evidence="1">Endoplasmic reticulum membrane</location>
        <topology evidence="1">Single-pass membrane protein</topology>
    </subcellularLocation>
</comment>
<evidence type="ECO:0000256" key="1">
    <source>
        <dbReference type="ARBA" id="ARBA00004389"/>
    </source>
</evidence>
<evidence type="ECO:0000256" key="3">
    <source>
        <dbReference type="ARBA" id="ARBA00006739"/>
    </source>
</evidence>
<evidence type="ECO:0000256" key="9">
    <source>
        <dbReference type="ARBA" id="ARBA00022968"/>
    </source>
</evidence>
<dbReference type="InterPro" id="IPR001173">
    <property type="entry name" value="Glyco_trans_2-like"/>
</dbReference>
<keyword evidence="10 13" id="KW-1133">Transmembrane helix</keyword>
<dbReference type="GO" id="GO:0006487">
    <property type="term" value="P:protein N-linked glycosylation"/>
    <property type="evidence" value="ECO:0007669"/>
    <property type="project" value="TreeGrafter"/>
</dbReference>
<evidence type="ECO:0000256" key="4">
    <source>
        <dbReference type="ARBA" id="ARBA00012583"/>
    </source>
</evidence>
<feature type="domain" description="Glycosyltransferase 2-like" evidence="14">
    <location>
        <begin position="91"/>
        <end position="204"/>
    </location>
</feature>
<dbReference type="CDD" id="cd04188">
    <property type="entry name" value="DPG_synthase"/>
    <property type="match status" value="1"/>
</dbReference>
<evidence type="ECO:0000256" key="11">
    <source>
        <dbReference type="ARBA" id="ARBA00023136"/>
    </source>
</evidence>
<feature type="transmembrane region" description="Helical" evidence="13">
    <location>
        <begin position="12"/>
        <end position="34"/>
    </location>
</feature>
<dbReference type="OrthoDB" id="3784at2759"/>
<dbReference type="EnsemblMetazoa" id="SSS_5826s_mrna">
    <property type="protein sequence ID" value="KAF7496588.1"/>
    <property type="gene ID" value="SSS_5826"/>
</dbReference>
<keyword evidence="6 15" id="KW-0808">Transferase</keyword>
<evidence type="ECO:0000256" key="6">
    <source>
        <dbReference type="ARBA" id="ARBA00022679"/>
    </source>
</evidence>
<accession>A0A834VJG0</accession>
<keyword evidence="7 13" id="KW-0812">Transmembrane</keyword>
<name>A0A834VJG0_SARSC</name>
<keyword evidence="8" id="KW-0256">Endoplasmic reticulum</keyword>
<protein>
    <recommendedName>
        <fullName evidence="4">dolichyl-phosphate beta-glucosyltransferase</fullName>
        <ecNumber evidence="4">2.4.1.117</ecNumber>
    </recommendedName>
</protein>
<dbReference type="EMBL" id="WVUK01000004">
    <property type="protein sequence ID" value="KAF7496588.1"/>
    <property type="molecule type" value="Genomic_DNA"/>
</dbReference>
<evidence type="ECO:0000256" key="13">
    <source>
        <dbReference type="SAM" id="Phobius"/>
    </source>
</evidence>
<reference evidence="15" key="2">
    <citation type="submission" date="2020-01" db="EMBL/GenBank/DDBJ databases">
        <authorList>
            <person name="Korhonen P.K.K."/>
            <person name="Guangxu M.G."/>
            <person name="Wang T.W."/>
            <person name="Stroehlein A.J.S."/>
            <person name="Young N.D."/>
            <person name="Ang C.-S.A."/>
            <person name="Fernando D.W.F."/>
            <person name="Lu H.L."/>
            <person name="Taylor S.T."/>
            <person name="Ehtesham M.E.M."/>
            <person name="Najaraj S.H.N."/>
            <person name="Harsha G.H.G."/>
            <person name="Madugundu A.M."/>
            <person name="Renuse S.R."/>
            <person name="Holt D.H."/>
            <person name="Pandey A.P."/>
            <person name="Papenfuss A.P."/>
            <person name="Gasser R.B.G."/>
            <person name="Fischer K.F."/>
        </authorList>
    </citation>
    <scope>NUCLEOTIDE SEQUENCE</scope>
    <source>
        <strain evidence="15">SSS_KF_BRIS2020</strain>
    </source>
</reference>
<evidence type="ECO:0000256" key="5">
    <source>
        <dbReference type="ARBA" id="ARBA00022676"/>
    </source>
</evidence>
<dbReference type="InterPro" id="IPR029044">
    <property type="entry name" value="Nucleotide-diphossugar_trans"/>
</dbReference>
<dbReference type="Gene3D" id="3.90.550.10">
    <property type="entry name" value="Spore Coat Polysaccharide Biosynthesis Protein SpsA, Chain A"/>
    <property type="match status" value="1"/>
</dbReference>
<dbReference type="InterPro" id="IPR035518">
    <property type="entry name" value="DPG_synthase"/>
</dbReference>
<evidence type="ECO:0000256" key="8">
    <source>
        <dbReference type="ARBA" id="ARBA00022824"/>
    </source>
</evidence>
<dbReference type="Proteomes" id="UP000070412">
    <property type="component" value="Unassembled WGS sequence"/>
</dbReference>
<evidence type="ECO:0000313" key="15">
    <source>
        <dbReference type="EMBL" id="KAF7496588.1"/>
    </source>
</evidence>
<reference evidence="17" key="1">
    <citation type="journal article" date="2020" name="PLoS Negl. Trop. Dis.">
        <title>High-quality nuclear genome for Sarcoptes scabiei-A critical resource for a neglected parasite.</title>
        <authorList>
            <person name="Korhonen P.K."/>
            <person name="Gasser R.B."/>
            <person name="Ma G."/>
            <person name="Wang T."/>
            <person name="Stroehlein A.J."/>
            <person name="Young N.D."/>
            <person name="Ang C.S."/>
            <person name="Fernando D.D."/>
            <person name="Lu H.C."/>
            <person name="Taylor S."/>
            <person name="Reynolds S.L."/>
            <person name="Mofiz E."/>
            <person name="Najaraj S.H."/>
            <person name="Gowda H."/>
            <person name="Madugundu A."/>
            <person name="Renuse S."/>
            <person name="Holt D."/>
            <person name="Pandey A."/>
            <person name="Papenfuss A.T."/>
            <person name="Fischer K."/>
        </authorList>
    </citation>
    <scope>NUCLEOTIDE SEQUENCE [LARGE SCALE GENOMIC DNA]</scope>
</reference>
<keyword evidence="11 13" id="KW-0472">Membrane</keyword>
<keyword evidence="9" id="KW-0735">Signal-anchor</keyword>
<evidence type="ECO:0000256" key="12">
    <source>
        <dbReference type="ARBA" id="ARBA00045097"/>
    </source>
</evidence>
<dbReference type="GO" id="GO:0005789">
    <property type="term" value="C:endoplasmic reticulum membrane"/>
    <property type="evidence" value="ECO:0007669"/>
    <property type="project" value="UniProtKB-SubCell"/>
</dbReference>
<evidence type="ECO:0000259" key="14">
    <source>
        <dbReference type="Pfam" id="PF00535"/>
    </source>
</evidence>
<dbReference type="Pfam" id="PF00535">
    <property type="entry name" value="Glycos_transf_2"/>
    <property type="match status" value="1"/>
</dbReference>
<dbReference type="SUPFAM" id="SSF53448">
    <property type="entry name" value="Nucleotide-diphospho-sugar transferases"/>
    <property type="match status" value="1"/>
</dbReference>
<comment type="similarity">
    <text evidence="3">Belongs to the glycosyltransferase 2 family.</text>
</comment>
<reference evidence="16" key="3">
    <citation type="submission" date="2022-06" db="UniProtKB">
        <authorList>
            <consortium name="EnsemblMetazoa"/>
        </authorList>
    </citation>
    <scope>IDENTIFICATION</scope>
</reference>